<dbReference type="AlphaFoldDB" id="U4LJD4"/>
<organism evidence="1 2">
    <name type="scientific">Pyronema omphalodes (strain CBS 100304)</name>
    <name type="common">Pyronema confluens</name>
    <dbReference type="NCBI Taxonomy" id="1076935"/>
    <lineage>
        <taxon>Eukaryota</taxon>
        <taxon>Fungi</taxon>
        <taxon>Dikarya</taxon>
        <taxon>Ascomycota</taxon>
        <taxon>Pezizomycotina</taxon>
        <taxon>Pezizomycetes</taxon>
        <taxon>Pezizales</taxon>
        <taxon>Pyronemataceae</taxon>
        <taxon>Pyronema</taxon>
    </lineage>
</organism>
<gene>
    <name evidence="1" type="ORF">PCON_04459</name>
</gene>
<dbReference type="Proteomes" id="UP000018144">
    <property type="component" value="Unassembled WGS sequence"/>
</dbReference>
<evidence type="ECO:0000313" key="1">
    <source>
        <dbReference type="EMBL" id="CCX17455.1"/>
    </source>
</evidence>
<reference evidence="1 2" key="1">
    <citation type="journal article" date="2013" name="PLoS Genet.">
        <title>The genome and development-dependent transcriptomes of Pyronema confluens: a window into fungal evolution.</title>
        <authorList>
            <person name="Traeger S."/>
            <person name="Altegoer F."/>
            <person name="Freitag M."/>
            <person name="Gabaldon T."/>
            <person name="Kempken F."/>
            <person name="Kumar A."/>
            <person name="Marcet-Houben M."/>
            <person name="Poggeler S."/>
            <person name="Stajich J.E."/>
            <person name="Nowrousian M."/>
        </authorList>
    </citation>
    <scope>NUCLEOTIDE SEQUENCE [LARGE SCALE GENOMIC DNA]</scope>
    <source>
        <strain evidence="2">CBS 100304</strain>
        <tissue evidence="1">Vegetative mycelium</tissue>
    </source>
</reference>
<accession>U4LJD4</accession>
<name>U4LJD4_PYROM</name>
<sequence>MRTLWHRGELHVWYKCPLMLLLTATNLLCDLGCVEIYLASYNSGITTPLATFLAAWGTA</sequence>
<evidence type="ECO:0000313" key="2">
    <source>
        <dbReference type="Proteomes" id="UP000018144"/>
    </source>
</evidence>
<protein>
    <submittedName>
        <fullName evidence="1">Uncharacterized protein</fullName>
    </submittedName>
</protein>
<proteinExistence type="predicted"/>
<dbReference type="EMBL" id="HF936658">
    <property type="protein sequence ID" value="CCX17455.1"/>
    <property type="molecule type" value="Genomic_DNA"/>
</dbReference>
<keyword evidence="2" id="KW-1185">Reference proteome</keyword>